<feature type="region of interest" description="Disordered" evidence="1">
    <location>
        <begin position="39"/>
        <end position="63"/>
    </location>
</feature>
<evidence type="ECO:0000256" key="1">
    <source>
        <dbReference type="SAM" id="MobiDB-lite"/>
    </source>
</evidence>
<reference evidence="2" key="1">
    <citation type="submission" date="2021-04" db="EMBL/GenBank/DDBJ databases">
        <authorList>
            <person name="Tunstrom K."/>
        </authorList>
    </citation>
    <scope>NUCLEOTIDE SEQUENCE</scope>
</reference>
<dbReference type="AlphaFoldDB" id="A0A8S3WRH0"/>
<sequence>MRTHWRGVGRGGGCLVVAGGWVRLEWWVRRVWGARRGLEGAAGCGAGRGAAGGAPARPRRRRRVWSVTAPVSPAPRARNTSSLARENAMRAHAVTNPHERAHPSASDVPAPLSCHVPSVLS</sequence>
<protein>
    <submittedName>
        <fullName evidence="2">(apollo) hypothetical protein</fullName>
    </submittedName>
</protein>
<keyword evidence="3" id="KW-1185">Reference proteome</keyword>
<dbReference type="EMBL" id="CAJQZP010000643">
    <property type="protein sequence ID" value="CAG4974296.1"/>
    <property type="molecule type" value="Genomic_DNA"/>
</dbReference>
<evidence type="ECO:0000313" key="3">
    <source>
        <dbReference type="Proteomes" id="UP000691718"/>
    </source>
</evidence>
<feature type="region of interest" description="Disordered" evidence="1">
    <location>
        <begin position="95"/>
        <end position="121"/>
    </location>
</feature>
<organism evidence="2 3">
    <name type="scientific">Parnassius apollo</name>
    <name type="common">Apollo butterfly</name>
    <name type="synonym">Papilio apollo</name>
    <dbReference type="NCBI Taxonomy" id="110799"/>
    <lineage>
        <taxon>Eukaryota</taxon>
        <taxon>Metazoa</taxon>
        <taxon>Ecdysozoa</taxon>
        <taxon>Arthropoda</taxon>
        <taxon>Hexapoda</taxon>
        <taxon>Insecta</taxon>
        <taxon>Pterygota</taxon>
        <taxon>Neoptera</taxon>
        <taxon>Endopterygota</taxon>
        <taxon>Lepidoptera</taxon>
        <taxon>Glossata</taxon>
        <taxon>Ditrysia</taxon>
        <taxon>Papilionoidea</taxon>
        <taxon>Papilionidae</taxon>
        <taxon>Parnassiinae</taxon>
        <taxon>Parnassini</taxon>
        <taxon>Parnassius</taxon>
        <taxon>Parnassius</taxon>
    </lineage>
</organism>
<proteinExistence type="predicted"/>
<accession>A0A8S3WRH0</accession>
<gene>
    <name evidence="2" type="ORF">PAPOLLO_LOCUS8913</name>
</gene>
<comment type="caution">
    <text evidence="2">The sequence shown here is derived from an EMBL/GenBank/DDBJ whole genome shotgun (WGS) entry which is preliminary data.</text>
</comment>
<evidence type="ECO:0000313" key="2">
    <source>
        <dbReference type="EMBL" id="CAG4974296.1"/>
    </source>
</evidence>
<name>A0A8S3WRH0_PARAO</name>
<feature type="compositionally biased region" description="Gly residues" evidence="1">
    <location>
        <begin position="40"/>
        <end position="52"/>
    </location>
</feature>
<dbReference type="Proteomes" id="UP000691718">
    <property type="component" value="Unassembled WGS sequence"/>
</dbReference>